<dbReference type="EMBL" id="PKMF04000452">
    <property type="protein sequence ID" value="KAK7831043.1"/>
    <property type="molecule type" value="Genomic_DNA"/>
</dbReference>
<name>A0AAW0JW82_QUESU</name>
<gene>
    <name evidence="1" type="ORF">CFP56_027726</name>
</gene>
<protein>
    <recommendedName>
        <fullName evidence="3">Peroxidase</fullName>
    </recommendedName>
</protein>
<dbReference type="Proteomes" id="UP000237347">
    <property type="component" value="Unassembled WGS sequence"/>
</dbReference>
<sequence length="117" mass="13218">IFYHFCKTILNGGKHITIAQTPIHKLGFLQNPSLSLSLKCNYISTIANQQPFSVSYHINTLGFSQEVALSASKYVHFETPEKVDSVVNFFKNHGFSQTQILSLVRGAKMAHYHCFLK</sequence>
<evidence type="ECO:0000313" key="1">
    <source>
        <dbReference type="EMBL" id="KAK7831043.1"/>
    </source>
</evidence>
<keyword evidence="2" id="KW-1185">Reference proteome</keyword>
<evidence type="ECO:0000313" key="2">
    <source>
        <dbReference type="Proteomes" id="UP000237347"/>
    </source>
</evidence>
<evidence type="ECO:0008006" key="3">
    <source>
        <dbReference type="Google" id="ProtNLM"/>
    </source>
</evidence>
<organism evidence="1 2">
    <name type="scientific">Quercus suber</name>
    <name type="common">Cork oak</name>
    <dbReference type="NCBI Taxonomy" id="58331"/>
    <lineage>
        <taxon>Eukaryota</taxon>
        <taxon>Viridiplantae</taxon>
        <taxon>Streptophyta</taxon>
        <taxon>Embryophyta</taxon>
        <taxon>Tracheophyta</taxon>
        <taxon>Spermatophyta</taxon>
        <taxon>Magnoliopsida</taxon>
        <taxon>eudicotyledons</taxon>
        <taxon>Gunneridae</taxon>
        <taxon>Pentapetalae</taxon>
        <taxon>rosids</taxon>
        <taxon>fabids</taxon>
        <taxon>Fagales</taxon>
        <taxon>Fagaceae</taxon>
        <taxon>Quercus</taxon>
    </lineage>
</organism>
<proteinExistence type="predicted"/>
<feature type="non-terminal residue" evidence="1">
    <location>
        <position position="1"/>
    </location>
</feature>
<comment type="caution">
    <text evidence="1">The sequence shown here is derived from an EMBL/GenBank/DDBJ whole genome shotgun (WGS) entry which is preliminary data.</text>
</comment>
<accession>A0AAW0JW82</accession>
<reference evidence="1 2" key="1">
    <citation type="journal article" date="2018" name="Sci. Data">
        <title>The draft genome sequence of cork oak.</title>
        <authorList>
            <person name="Ramos A.M."/>
            <person name="Usie A."/>
            <person name="Barbosa P."/>
            <person name="Barros P.M."/>
            <person name="Capote T."/>
            <person name="Chaves I."/>
            <person name="Simoes F."/>
            <person name="Abreu I."/>
            <person name="Carrasquinho I."/>
            <person name="Faro C."/>
            <person name="Guimaraes J.B."/>
            <person name="Mendonca D."/>
            <person name="Nobrega F."/>
            <person name="Rodrigues L."/>
            <person name="Saibo N.J.M."/>
            <person name="Varela M.C."/>
            <person name="Egas C."/>
            <person name="Matos J."/>
            <person name="Miguel C.M."/>
            <person name="Oliveira M.M."/>
            <person name="Ricardo C.P."/>
            <person name="Goncalves S."/>
        </authorList>
    </citation>
    <scope>NUCLEOTIDE SEQUENCE [LARGE SCALE GENOMIC DNA]</scope>
    <source>
        <strain evidence="2">cv. HL8</strain>
    </source>
</reference>
<dbReference type="AlphaFoldDB" id="A0AAW0JW82"/>